<sequence>MSSQDILSWIMEHDNQSITDEYNDADGNITKHTTTFGNGDVLEDIEIYESIMRKRVVTSINGRIVRKEELESHLYGWKTVTKEL</sequence>
<accession>A0A8S5SYP4</accession>
<reference evidence="1" key="1">
    <citation type="journal article" date="2021" name="Proc. Natl. Acad. Sci. U.S.A.">
        <title>A Catalog of Tens of Thousands of Viruses from Human Metagenomes Reveals Hidden Associations with Chronic Diseases.</title>
        <authorList>
            <person name="Tisza M.J."/>
            <person name="Buck C.B."/>
        </authorList>
    </citation>
    <scope>NUCLEOTIDE SEQUENCE</scope>
    <source>
        <strain evidence="1">Ctxqo3</strain>
    </source>
</reference>
<name>A0A8S5SYP4_9CAUD</name>
<organism evidence="1">
    <name type="scientific">Podoviridae sp. ctxqo3</name>
    <dbReference type="NCBI Taxonomy" id="2827755"/>
    <lineage>
        <taxon>Viruses</taxon>
        <taxon>Duplodnaviria</taxon>
        <taxon>Heunggongvirae</taxon>
        <taxon>Uroviricota</taxon>
        <taxon>Caudoviricetes</taxon>
    </lineage>
</organism>
<evidence type="ECO:0000313" key="1">
    <source>
        <dbReference type="EMBL" id="DAF56236.1"/>
    </source>
</evidence>
<proteinExistence type="predicted"/>
<dbReference type="EMBL" id="BK032710">
    <property type="protein sequence ID" value="DAF56236.1"/>
    <property type="molecule type" value="Genomic_DNA"/>
</dbReference>
<protein>
    <submittedName>
        <fullName evidence="1">Uncharacterized protein</fullName>
    </submittedName>
</protein>